<dbReference type="PANTHER" id="PTHR16290:SF4">
    <property type="entry name" value="MRNA-DECAPPING ENZYME 1A"/>
    <property type="match status" value="1"/>
</dbReference>
<dbReference type="Gene3D" id="2.30.29.30">
    <property type="entry name" value="Pleckstrin-homology domain (PH domain)/Phosphotyrosine-binding domain (PTB)"/>
    <property type="match status" value="1"/>
</dbReference>
<feature type="domain" description="mRNA-decapping enzyme C-terminal" evidence="12">
    <location>
        <begin position="457"/>
        <end position="499"/>
    </location>
</feature>
<keyword evidence="7" id="KW-0866">Nonsense-mediated mRNA decay</keyword>
<dbReference type="GO" id="GO:0008047">
    <property type="term" value="F:enzyme activator activity"/>
    <property type="evidence" value="ECO:0007669"/>
    <property type="project" value="InterPro"/>
</dbReference>
<dbReference type="InterPro" id="IPR031953">
    <property type="entry name" value="mRNA_decap_C"/>
</dbReference>
<evidence type="ECO:0000256" key="7">
    <source>
        <dbReference type="ARBA" id="ARBA00023161"/>
    </source>
</evidence>
<evidence type="ECO:0000256" key="2">
    <source>
        <dbReference type="ARBA" id="ARBA00004496"/>
    </source>
</evidence>
<proteinExistence type="inferred from homology"/>
<dbReference type="GO" id="GO:0000290">
    <property type="term" value="P:deadenylation-dependent decapping of nuclear-transcribed mRNA"/>
    <property type="evidence" value="ECO:0007669"/>
    <property type="project" value="InterPro"/>
</dbReference>
<evidence type="ECO:0000256" key="1">
    <source>
        <dbReference type="ARBA" id="ARBA00004123"/>
    </source>
</evidence>
<dbReference type="Gene3D" id="6.10.140.2030">
    <property type="match status" value="1"/>
</dbReference>
<evidence type="ECO:0000256" key="10">
    <source>
        <dbReference type="ARBA" id="ARBA00047661"/>
    </source>
</evidence>
<dbReference type="Proteomes" id="UP001314229">
    <property type="component" value="Unassembled WGS sequence"/>
</dbReference>
<accession>A0AAV1PY47</accession>
<evidence type="ECO:0000256" key="3">
    <source>
        <dbReference type="ARBA" id="ARBA00008778"/>
    </source>
</evidence>
<evidence type="ECO:0000256" key="4">
    <source>
        <dbReference type="ARBA" id="ARBA00022490"/>
    </source>
</evidence>
<gene>
    <name evidence="13" type="ORF">FSCOSCO3_A003149</name>
</gene>
<keyword evidence="4" id="KW-0963">Cytoplasm</keyword>
<protein>
    <recommendedName>
        <fullName evidence="9">5'-(N(7)-methylguanosine 5'-triphospho)-[mRNA] hydrolase</fullName>
        <ecNumber evidence="9">3.6.1.62</ecNumber>
    </recommendedName>
</protein>
<feature type="compositionally biased region" description="Basic and acidic residues" evidence="11">
    <location>
        <begin position="131"/>
        <end position="144"/>
    </location>
</feature>
<dbReference type="AlphaFoldDB" id="A0AAV1PY47"/>
<dbReference type="GO" id="GO:0140933">
    <property type="term" value="F:5'-(N(7)-methylguanosine 5'-triphospho)-[mRNA] hydrolase activity"/>
    <property type="evidence" value="ECO:0007669"/>
    <property type="project" value="UniProtKB-EC"/>
</dbReference>
<dbReference type="Pfam" id="PF16741">
    <property type="entry name" value="mRNA_decap_C"/>
    <property type="match status" value="1"/>
</dbReference>
<comment type="caution">
    <text evidence="13">The sequence shown here is derived from an EMBL/GenBank/DDBJ whole genome shotgun (WGS) entry which is preliminary data.</text>
</comment>
<feature type="compositionally biased region" description="Polar residues" evidence="11">
    <location>
        <begin position="192"/>
        <end position="202"/>
    </location>
</feature>
<dbReference type="SUPFAM" id="SSF50729">
    <property type="entry name" value="PH domain-like"/>
    <property type="match status" value="1"/>
</dbReference>
<reference evidence="13 14" key="1">
    <citation type="submission" date="2024-01" db="EMBL/GenBank/DDBJ databases">
        <authorList>
            <person name="Alioto T."/>
            <person name="Alioto T."/>
            <person name="Gomez Garrido J."/>
        </authorList>
    </citation>
    <scope>NUCLEOTIDE SEQUENCE [LARGE SCALE GENOMIC DNA]</scope>
</reference>
<dbReference type="CDD" id="cd09804">
    <property type="entry name" value="Dcp1"/>
    <property type="match status" value="1"/>
</dbReference>
<dbReference type="FunFam" id="2.30.29.30:FF:000097">
    <property type="entry name" value="Putative mRNA-decapping enzyme 1A"/>
    <property type="match status" value="1"/>
</dbReference>
<dbReference type="GO" id="GO:0000932">
    <property type="term" value="C:P-body"/>
    <property type="evidence" value="ECO:0007669"/>
    <property type="project" value="TreeGrafter"/>
</dbReference>
<dbReference type="GO" id="GO:0003729">
    <property type="term" value="F:mRNA binding"/>
    <property type="evidence" value="ECO:0007669"/>
    <property type="project" value="TreeGrafter"/>
</dbReference>
<dbReference type="GO" id="GO:0000184">
    <property type="term" value="P:nuclear-transcribed mRNA catabolic process, nonsense-mediated decay"/>
    <property type="evidence" value="ECO:0007669"/>
    <property type="project" value="UniProtKB-KW"/>
</dbReference>
<evidence type="ECO:0000256" key="9">
    <source>
        <dbReference type="ARBA" id="ARBA00026102"/>
    </source>
</evidence>
<comment type="subcellular location">
    <subcellularLocation>
        <location evidence="2">Cytoplasm</location>
    </subcellularLocation>
    <subcellularLocation>
        <location evidence="1">Nucleus</location>
    </subcellularLocation>
</comment>
<comment type="similarity">
    <text evidence="3">Belongs to the DCP1 family.</text>
</comment>
<evidence type="ECO:0000259" key="12">
    <source>
        <dbReference type="Pfam" id="PF16741"/>
    </source>
</evidence>
<keyword evidence="14" id="KW-1185">Reference proteome</keyword>
<dbReference type="InterPro" id="IPR010334">
    <property type="entry name" value="Dcp1"/>
</dbReference>
<name>A0AAV1PY47_SCOSC</name>
<evidence type="ECO:0000256" key="11">
    <source>
        <dbReference type="SAM" id="MobiDB-lite"/>
    </source>
</evidence>
<dbReference type="EC" id="3.6.1.62" evidence="9"/>
<dbReference type="Pfam" id="PF06058">
    <property type="entry name" value="DCP1"/>
    <property type="match status" value="1"/>
</dbReference>
<feature type="region of interest" description="Disordered" evidence="11">
    <location>
        <begin position="217"/>
        <end position="253"/>
    </location>
</feature>
<evidence type="ECO:0000313" key="13">
    <source>
        <dbReference type="EMBL" id="CAK6976359.1"/>
    </source>
</evidence>
<sequence>METVNAGHMMSLAALQRQDPYINKLLDVTGQVALYNFNSKANEWEKTEIEGTLFVYTRSASPHHGFTIMNRLSTENLVEPINKDLEFQLQDPFLLYRNGNLGIYSIWFYDKRDCQRIAQLMVKIVKLEADHAQRESPERAEPRRTNGATEPRPMDILELLSKAKEEYQRAQAGDSEVSTEPNVKAATDHPHSTLQPEKSTHTVKQITVEELFGSSIPKDASLPSMPAQNTTAPSEPSTVFIQNQSYPTPAHQNPLLAPQLAAQDPGSNQRHQAHGLLPAPYALHPSPVFQSVGPRPDPQPLCSVSPLMMPQAASESRAAPPGPPTSSAAPTAYMGQEILSTLKSPVQSVNSDIHKPILAPNFLPSTLFPPHSFQEPMGKPLLQHGKEMDVFSQAPGLIKPISAVPMSPGLAVPGSDISVLLSPSAFQQSVNKAAASVVPPAPSELSSPSVGAVEPPQAPCSKAQLQETLIHLIKNDPDFLGTIHDAYLQSLSKDFSNMKL</sequence>
<dbReference type="PANTHER" id="PTHR16290">
    <property type="entry name" value="TRANSCRIPTION FACTOR SMIF DECAPPING ENZYME DCP1"/>
    <property type="match status" value="1"/>
</dbReference>
<dbReference type="EMBL" id="CAWUFR010000346">
    <property type="protein sequence ID" value="CAK6976359.1"/>
    <property type="molecule type" value="Genomic_DNA"/>
</dbReference>
<organism evidence="13 14">
    <name type="scientific">Scomber scombrus</name>
    <name type="common">Atlantic mackerel</name>
    <name type="synonym">Scomber vernalis</name>
    <dbReference type="NCBI Taxonomy" id="13677"/>
    <lineage>
        <taxon>Eukaryota</taxon>
        <taxon>Metazoa</taxon>
        <taxon>Chordata</taxon>
        <taxon>Craniata</taxon>
        <taxon>Vertebrata</taxon>
        <taxon>Euteleostomi</taxon>
        <taxon>Actinopterygii</taxon>
        <taxon>Neopterygii</taxon>
        <taxon>Teleostei</taxon>
        <taxon>Neoteleostei</taxon>
        <taxon>Acanthomorphata</taxon>
        <taxon>Pelagiaria</taxon>
        <taxon>Scombriformes</taxon>
        <taxon>Scombridae</taxon>
        <taxon>Scomber</taxon>
    </lineage>
</organism>
<evidence type="ECO:0000256" key="8">
    <source>
        <dbReference type="ARBA" id="ARBA00023242"/>
    </source>
</evidence>
<feature type="region of interest" description="Disordered" evidence="11">
    <location>
        <begin position="131"/>
        <end position="153"/>
    </location>
</feature>
<evidence type="ECO:0000256" key="5">
    <source>
        <dbReference type="ARBA" id="ARBA00022553"/>
    </source>
</evidence>
<feature type="region of interest" description="Disordered" evidence="11">
    <location>
        <begin position="309"/>
        <end position="329"/>
    </location>
</feature>
<dbReference type="GO" id="GO:0005634">
    <property type="term" value="C:nucleus"/>
    <property type="evidence" value="ECO:0007669"/>
    <property type="project" value="UniProtKB-SubCell"/>
</dbReference>
<keyword evidence="6" id="KW-0378">Hydrolase</keyword>
<keyword evidence="5" id="KW-0597">Phosphoprotein</keyword>
<keyword evidence="8" id="KW-0539">Nucleus</keyword>
<feature type="compositionally biased region" description="Polar residues" evidence="11">
    <location>
        <begin position="226"/>
        <end position="251"/>
    </location>
</feature>
<dbReference type="GO" id="GO:0031087">
    <property type="term" value="P:deadenylation-independent decapping of nuclear-transcribed mRNA"/>
    <property type="evidence" value="ECO:0007669"/>
    <property type="project" value="TreeGrafter"/>
</dbReference>
<dbReference type="InterPro" id="IPR011993">
    <property type="entry name" value="PH-like_dom_sf"/>
</dbReference>
<feature type="region of interest" description="Disordered" evidence="11">
    <location>
        <begin position="167"/>
        <end position="202"/>
    </location>
</feature>
<comment type="catalytic activity">
    <reaction evidence="10">
        <text>a 5'-end (N(7)-methyl 5'-triphosphoguanosine)-ribonucleoside in mRNA + H2O = N(7)-methyl-GDP + a 5'-end phospho-ribonucleoside in mRNA + 2 H(+)</text>
        <dbReference type="Rhea" id="RHEA:67484"/>
        <dbReference type="Rhea" id="RHEA-COMP:15692"/>
        <dbReference type="Rhea" id="RHEA-COMP:17167"/>
        <dbReference type="ChEBI" id="CHEBI:15377"/>
        <dbReference type="ChEBI" id="CHEBI:15378"/>
        <dbReference type="ChEBI" id="CHEBI:63714"/>
        <dbReference type="ChEBI" id="CHEBI:138282"/>
        <dbReference type="ChEBI" id="CHEBI:156461"/>
        <dbReference type="EC" id="3.6.1.62"/>
    </reaction>
    <physiologicalReaction direction="left-to-right" evidence="10">
        <dbReference type="Rhea" id="RHEA:67485"/>
    </physiologicalReaction>
</comment>
<evidence type="ECO:0000256" key="6">
    <source>
        <dbReference type="ARBA" id="ARBA00022801"/>
    </source>
</evidence>
<evidence type="ECO:0000313" key="14">
    <source>
        <dbReference type="Proteomes" id="UP001314229"/>
    </source>
</evidence>